<feature type="compositionally biased region" description="Polar residues" evidence="1">
    <location>
        <begin position="102"/>
        <end position="113"/>
    </location>
</feature>
<feature type="compositionally biased region" description="Low complexity" evidence="1">
    <location>
        <begin position="473"/>
        <end position="484"/>
    </location>
</feature>
<reference evidence="2 3" key="1">
    <citation type="submission" date="2016-03" db="EMBL/GenBank/DDBJ databases">
        <authorList>
            <person name="Ploux O."/>
        </authorList>
    </citation>
    <scope>NUCLEOTIDE SEQUENCE [LARGE SCALE GENOMIC DNA]</scope>
    <source>
        <strain evidence="2 3">UAMH 11012</strain>
    </source>
</reference>
<feature type="compositionally biased region" description="Polar residues" evidence="1">
    <location>
        <begin position="527"/>
        <end position="541"/>
    </location>
</feature>
<feature type="compositionally biased region" description="Basic residues" evidence="1">
    <location>
        <begin position="455"/>
        <end position="470"/>
    </location>
</feature>
<feature type="compositionally biased region" description="Basic and acidic residues" evidence="1">
    <location>
        <begin position="963"/>
        <end position="975"/>
    </location>
</feature>
<dbReference type="EMBL" id="FJOG01000014">
    <property type="protein sequence ID" value="CZR59824.1"/>
    <property type="molecule type" value="Genomic_DNA"/>
</dbReference>
<feature type="compositionally biased region" description="Polar residues" evidence="1">
    <location>
        <begin position="581"/>
        <end position="601"/>
    </location>
</feature>
<dbReference type="STRING" id="576137.A0A1L7X473"/>
<feature type="region of interest" description="Disordered" evidence="1">
    <location>
        <begin position="839"/>
        <end position="861"/>
    </location>
</feature>
<accession>A0A1L7X473</accession>
<feature type="compositionally biased region" description="Pro residues" evidence="1">
    <location>
        <begin position="135"/>
        <end position="154"/>
    </location>
</feature>
<feature type="region of interest" description="Disordered" evidence="1">
    <location>
        <begin position="947"/>
        <end position="987"/>
    </location>
</feature>
<feature type="region of interest" description="Disordered" evidence="1">
    <location>
        <begin position="433"/>
        <end position="648"/>
    </location>
</feature>
<feature type="compositionally biased region" description="Basic residues" evidence="1">
    <location>
        <begin position="82"/>
        <end position="91"/>
    </location>
</feature>
<evidence type="ECO:0000313" key="2">
    <source>
        <dbReference type="EMBL" id="CZR59824.1"/>
    </source>
</evidence>
<dbReference type="Proteomes" id="UP000184330">
    <property type="component" value="Unassembled WGS sequence"/>
</dbReference>
<feature type="compositionally biased region" description="Polar residues" evidence="1">
    <location>
        <begin position="608"/>
        <end position="622"/>
    </location>
</feature>
<dbReference type="AlphaFoldDB" id="A0A1L7X473"/>
<feature type="compositionally biased region" description="Basic and acidic residues" evidence="1">
    <location>
        <begin position="179"/>
        <end position="188"/>
    </location>
</feature>
<feature type="region of interest" description="Disordered" evidence="1">
    <location>
        <begin position="70"/>
        <end position="218"/>
    </location>
</feature>
<evidence type="ECO:0000313" key="3">
    <source>
        <dbReference type="Proteomes" id="UP000184330"/>
    </source>
</evidence>
<feature type="compositionally biased region" description="Polar residues" evidence="1">
    <location>
        <begin position="845"/>
        <end position="855"/>
    </location>
</feature>
<feature type="compositionally biased region" description="Low complexity" evidence="1">
    <location>
        <begin position="433"/>
        <end position="450"/>
    </location>
</feature>
<name>A0A1L7X473_9HELO</name>
<proteinExistence type="predicted"/>
<evidence type="ECO:0000256" key="1">
    <source>
        <dbReference type="SAM" id="MobiDB-lite"/>
    </source>
</evidence>
<feature type="compositionally biased region" description="Basic and acidic residues" evidence="1">
    <location>
        <begin position="365"/>
        <end position="374"/>
    </location>
</feature>
<sequence length="1062" mass="117757">MLLTQTNWLRMPVMEPGSSIDAPNAAYAVGSTLLKRHKTLPHPREERIPLVYPSTPATKPRDLVIDTGVSSITSSDTSSPRTLKHASKKRIGSNGLPPTPPTHSRQSSGSQHSIIPAPKFDIPRIETPTDIPSAPSTPPNQKSPPTPDFTPPRAMPLAFRSVSSGRPPVSERYPSSRTDSFKTARENPDSEDDDEHSTVRPVLPSARTSAIEVPQVPQQIPKRKEVGLGLGLESDEGATTPRAKVDSSQEEFVVFDGEWADAGEDAEVEREWDDNLMRNVTVRKRPVRKLQKRRITTNFLPDEVIEDDIVSPTNATKIASNFLNDEVVENDIVSPTIATKAVRSLPLQERIARYRIARDTADRISSDQFSDRPVRSSVVASPESPTTQDLRRFSTMSGRSSHSTVVEAMVVDARPVRRRTLRHTKKALGLRDLGSDSSLVGSGPSSIVSSETQHRLHHHMQKIPERRHRSLASNGTVSTTSSSGRSRKQILKSGAIPVVVIPERRSSTKSSVAPSLRSNSSRKTKRSMSLNSAPLSASSKFNDPGYFDSLPSRKRTMSESGGSAHSVHTIDFPPVIPARRSSLSAPTSRNTSRAGSLTTESLKAHNMIQATKQEAASESVVPQPSPDEERDHVERDLGSHSTRLNVDHNGDPFFGKRLSTQVTPFSQASYETAGTMAEVSEAMAVTIFPHQNKSVLVVQHQAPNDLPTFASKAIETSQPEQFKQPKQPMMAVNGHATAPVTPPQPSHPMDQVDSPLRNPRSPPEPPAIKFIPPTPAALSPGAEEDRQLGFGDLRPLSSDDQPKRTMSLMRRAFSNRRNSENAAQRPGFLSRTFSLSGHRRELVDESTQTNKSSANALYPSVTDKPADGSKLHPFWRPTHFWDDLEGHQDYDDYDEYGYPPVDNRPIPKRTFSQKLKRTFAILPIQDDDYDYQPYSIDRRTMRRTPSGNMRVVKQRSNSSVRRAASERRLAEERRPHTGPSSDRPFGYGFREGNGGKVHIIPGLGLRVEYVGWSGMRRRMSERRREQSRQKLRATISGPKSIQSGVDDVLRRRTRSRERNPSA</sequence>
<feature type="compositionally biased region" description="Low complexity" evidence="1">
    <location>
        <begin position="70"/>
        <end position="79"/>
    </location>
</feature>
<feature type="region of interest" description="Disordered" evidence="1">
    <location>
        <begin position="1017"/>
        <end position="1062"/>
    </location>
</feature>
<feature type="region of interest" description="Disordered" evidence="1">
    <location>
        <begin position="365"/>
        <end position="399"/>
    </location>
</feature>
<protein>
    <submittedName>
        <fullName evidence="2">Uncharacterized protein</fullName>
    </submittedName>
</protein>
<organism evidence="2 3">
    <name type="scientific">Phialocephala subalpina</name>
    <dbReference type="NCBI Taxonomy" id="576137"/>
    <lineage>
        <taxon>Eukaryota</taxon>
        <taxon>Fungi</taxon>
        <taxon>Dikarya</taxon>
        <taxon>Ascomycota</taxon>
        <taxon>Pezizomycotina</taxon>
        <taxon>Leotiomycetes</taxon>
        <taxon>Helotiales</taxon>
        <taxon>Mollisiaceae</taxon>
        <taxon>Phialocephala</taxon>
        <taxon>Phialocephala fortinii species complex</taxon>
    </lineage>
</organism>
<dbReference type="OrthoDB" id="3870679at2759"/>
<gene>
    <name evidence="2" type="ORF">PAC_09718</name>
</gene>
<feature type="region of interest" description="Disordered" evidence="1">
    <location>
        <begin position="733"/>
        <end position="802"/>
    </location>
</feature>
<feature type="compositionally biased region" description="Polar residues" evidence="1">
    <location>
        <begin position="383"/>
        <end position="399"/>
    </location>
</feature>
<feature type="compositionally biased region" description="Polar residues" evidence="1">
    <location>
        <begin position="508"/>
        <end position="519"/>
    </location>
</feature>
<feature type="compositionally biased region" description="Basic and acidic residues" evidence="1">
    <location>
        <begin position="627"/>
        <end position="638"/>
    </location>
</feature>
<keyword evidence="3" id="KW-1185">Reference proteome</keyword>